<gene>
    <name evidence="3" type="ORF">BOTBODRAFT_348296</name>
</gene>
<dbReference type="Proteomes" id="UP000027195">
    <property type="component" value="Unassembled WGS sequence"/>
</dbReference>
<feature type="chain" id="PRO_5001645510" evidence="2">
    <location>
        <begin position="17"/>
        <end position="156"/>
    </location>
</feature>
<accession>A0A067MEV7</accession>
<evidence type="ECO:0000256" key="1">
    <source>
        <dbReference type="SAM" id="MobiDB-lite"/>
    </source>
</evidence>
<dbReference type="HOGENOM" id="CLU_063099_1_1_1"/>
<keyword evidence="4" id="KW-1185">Reference proteome</keyword>
<sequence length="156" mass="15237">MKSFAVVLAVAAAALAQFTVNSPAGVTECQPTQLSWSGGVPPYFQSGTTLTWLVDLQPQAINIAVKDSSGLVQYSSIINILAGSSSSCVSTSVAVNPAGGSSGPTNSPTGSSPSSSATHASSTPSASATPSNSAATVGARTIGFAMLAGLVGAALF</sequence>
<reference evidence="4" key="1">
    <citation type="journal article" date="2014" name="Proc. Natl. Acad. Sci. U.S.A.">
        <title>Extensive sampling of basidiomycete genomes demonstrates inadequacy of the white-rot/brown-rot paradigm for wood decay fungi.</title>
        <authorList>
            <person name="Riley R."/>
            <person name="Salamov A.A."/>
            <person name="Brown D.W."/>
            <person name="Nagy L.G."/>
            <person name="Floudas D."/>
            <person name="Held B.W."/>
            <person name="Levasseur A."/>
            <person name="Lombard V."/>
            <person name="Morin E."/>
            <person name="Otillar R."/>
            <person name="Lindquist E.A."/>
            <person name="Sun H."/>
            <person name="LaButti K.M."/>
            <person name="Schmutz J."/>
            <person name="Jabbour D."/>
            <person name="Luo H."/>
            <person name="Baker S.E."/>
            <person name="Pisabarro A.G."/>
            <person name="Walton J.D."/>
            <person name="Blanchette R.A."/>
            <person name="Henrissat B."/>
            <person name="Martin F."/>
            <person name="Cullen D."/>
            <person name="Hibbett D.S."/>
            <person name="Grigoriev I.V."/>
        </authorList>
    </citation>
    <scope>NUCLEOTIDE SEQUENCE [LARGE SCALE GENOMIC DNA]</scope>
    <source>
        <strain evidence="4">FD-172 SS1</strain>
    </source>
</reference>
<feature type="signal peptide" evidence="2">
    <location>
        <begin position="1"/>
        <end position="16"/>
    </location>
</feature>
<proteinExistence type="predicted"/>
<dbReference type="InParanoid" id="A0A067MEV7"/>
<organism evidence="3 4">
    <name type="scientific">Botryobasidium botryosum (strain FD-172 SS1)</name>
    <dbReference type="NCBI Taxonomy" id="930990"/>
    <lineage>
        <taxon>Eukaryota</taxon>
        <taxon>Fungi</taxon>
        <taxon>Dikarya</taxon>
        <taxon>Basidiomycota</taxon>
        <taxon>Agaricomycotina</taxon>
        <taxon>Agaricomycetes</taxon>
        <taxon>Cantharellales</taxon>
        <taxon>Botryobasidiaceae</taxon>
        <taxon>Botryobasidium</taxon>
    </lineage>
</organism>
<feature type="region of interest" description="Disordered" evidence="1">
    <location>
        <begin position="96"/>
        <end position="132"/>
    </location>
</feature>
<dbReference type="STRING" id="930990.A0A067MEV7"/>
<evidence type="ECO:0000313" key="3">
    <source>
        <dbReference type="EMBL" id="KDQ14303.1"/>
    </source>
</evidence>
<name>A0A067MEV7_BOTB1</name>
<evidence type="ECO:0000256" key="2">
    <source>
        <dbReference type="SAM" id="SignalP"/>
    </source>
</evidence>
<evidence type="ECO:0000313" key="4">
    <source>
        <dbReference type="Proteomes" id="UP000027195"/>
    </source>
</evidence>
<dbReference type="OrthoDB" id="3362246at2759"/>
<dbReference type="AlphaFoldDB" id="A0A067MEV7"/>
<keyword evidence="2" id="KW-0732">Signal</keyword>
<protein>
    <submittedName>
        <fullName evidence="3">Uncharacterized protein</fullName>
    </submittedName>
</protein>
<dbReference type="EMBL" id="KL198038">
    <property type="protein sequence ID" value="KDQ14303.1"/>
    <property type="molecule type" value="Genomic_DNA"/>
</dbReference>